<evidence type="ECO:0000256" key="10">
    <source>
        <dbReference type="SAM" id="Phobius"/>
    </source>
</evidence>
<dbReference type="InterPro" id="IPR005467">
    <property type="entry name" value="His_kinase_dom"/>
</dbReference>
<dbReference type="CDD" id="cd06225">
    <property type="entry name" value="HAMP"/>
    <property type="match status" value="1"/>
</dbReference>
<feature type="transmembrane region" description="Helical" evidence="10">
    <location>
        <begin position="6"/>
        <end position="30"/>
    </location>
</feature>
<dbReference type="SUPFAM" id="SSF158472">
    <property type="entry name" value="HAMP domain-like"/>
    <property type="match status" value="1"/>
</dbReference>
<evidence type="ECO:0000256" key="7">
    <source>
        <dbReference type="ARBA" id="ARBA00022777"/>
    </source>
</evidence>
<dbReference type="Gene3D" id="1.10.287.130">
    <property type="match status" value="1"/>
</dbReference>
<keyword evidence="7" id="KW-0418">Kinase</keyword>
<dbReference type="Gene3D" id="6.10.340.10">
    <property type="match status" value="1"/>
</dbReference>
<dbReference type="Pfam" id="PF02518">
    <property type="entry name" value="HATPase_c"/>
    <property type="match status" value="1"/>
</dbReference>
<organism evidence="13 14">
    <name type="scientific">Pseudodesulfovibrio alkaliphilus</name>
    <dbReference type="NCBI Taxonomy" id="2661613"/>
    <lineage>
        <taxon>Bacteria</taxon>
        <taxon>Pseudomonadati</taxon>
        <taxon>Thermodesulfobacteriota</taxon>
        <taxon>Desulfovibrionia</taxon>
        <taxon>Desulfovibrionales</taxon>
        <taxon>Desulfovibrionaceae</taxon>
    </lineage>
</organism>
<dbReference type="GO" id="GO:0016020">
    <property type="term" value="C:membrane"/>
    <property type="evidence" value="ECO:0007669"/>
    <property type="project" value="UniProtKB-SubCell"/>
</dbReference>
<dbReference type="Proteomes" id="UP000461162">
    <property type="component" value="Unassembled WGS sequence"/>
</dbReference>
<evidence type="ECO:0000313" key="14">
    <source>
        <dbReference type="Proteomes" id="UP000461162"/>
    </source>
</evidence>
<evidence type="ECO:0000256" key="2">
    <source>
        <dbReference type="ARBA" id="ARBA00004370"/>
    </source>
</evidence>
<dbReference type="Gene3D" id="3.30.565.10">
    <property type="entry name" value="Histidine kinase-like ATPase, C-terminal domain"/>
    <property type="match status" value="1"/>
</dbReference>
<dbReference type="CDD" id="cd00082">
    <property type="entry name" value="HisKA"/>
    <property type="match status" value="1"/>
</dbReference>
<dbReference type="SUPFAM" id="SSF47384">
    <property type="entry name" value="Homodimeric domain of signal transducing histidine kinase"/>
    <property type="match status" value="1"/>
</dbReference>
<dbReference type="InterPro" id="IPR003661">
    <property type="entry name" value="HisK_dim/P_dom"/>
</dbReference>
<keyword evidence="5" id="KW-0808">Transferase</keyword>
<evidence type="ECO:0000256" key="4">
    <source>
        <dbReference type="ARBA" id="ARBA00022553"/>
    </source>
</evidence>
<evidence type="ECO:0000256" key="5">
    <source>
        <dbReference type="ARBA" id="ARBA00022679"/>
    </source>
</evidence>
<dbReference type="InterPro" id="IPR036097">
    <property type="entry name" value="HisK_dim/P_sf"/>
</dbReference>
<feature type="domain" description="Histidine kinase" evidence="11">
    <location>
        <begin position="246"/>
        <end position="442"/>
    </location>
</feature>
<keyword evidence="14" id="KW-1185">Reference proteome</keyword>
<evidence type="ECO:0000259" key="12">
    <source>
        <dbReference type="PROSITE" id="PS50885"/>
    </source>
</evidence>
<dbReference type="SMART" id="SM00388">
    <property type="entry name" value="HisKA"/>
    <property type="match status" value="1"/>
</dbReference>
<sequence>MRITRLYLKIFFAFVAVLLAAEAVVFGVILSMKMHSPFFRDAVERAMLVSLLVEREFSENAASPEALREQGASLIDTLARGFGSDIWLTDAQGRTVVASFDGPVPDIADNLVAVNVELPEGVRFFQVGNRRFRSIYLDSAITLKDGTAMTAHILHAKHPPREQEWFLKGLVLLTCLSAVFIIPVSRRITRPILKLAETVERLGQGDFSRRVDEKGHDEVAVLARKFNRMAGSLEKMVSSGKELTAHLSHELRSPLARLRISLQMLLERNEQGRTDGNATLLAGMRDEIEHMDNLIGKMLALSKLDMREPPPRTDSVDLAGLIAELIDNYGPMAASRNLRLSADLAAVPPLACQGMYIRSLVDNVLGNAIKYAGQGGKVAVSLRQEARALVMRVANSHPPLTEEELSAMFIPFHRLNRSEESGTGLGLATAQRIAALHEGCIEAINGTLPDGESCLIVTVTLSQKPDGRDITS</sequence>
<evidence type="ECO:0000256" key="1">
    <source>
        <dbReference type="ARBA" id="ARBA00000085"/>
    </source>
</evidence>
<keyword evidence="9" id="KW-0902">Two-component regulatory system</keyword>
<dbReference type="AlphaFoldDB" id="A0A7K1KL60"/>
<keyword evidence="6 10" id="KW-0812">Transmembrane</keyword>
<evidence type="ECO:0000256" key="3">
    <source>
        <dbReference type="ARBA" id="ARBA00012438"/>
    </source>
</evidence>
<evidence type="ECO:0000256" key="6">
    <source>
        <dbReference type="ARBA" id="ARBA00022692"/>
    </source>
</evidence>
<dbReference type="SMART" id="SM00304">
    <property type="entry name" value="HAMP"/>
    <property type="match status" value="1"/>
</dbReference>
<comment type="catalytic activity">
    <reaction evidence="1">
        <text>ATP + protein L-histidine = ADP + protein N-phospho-L-histidine.</text>
        <dbReference type="EC" id="2.7.13.3"/>
    </reaction>
</comment>
<dbReference type="InterPro" id="IPR003660">
    <property type="entry name" value="HAMP_dom"/>
</dbReference>
<evidence type="ECO:0000256" key="8">
    <source>
        <dbReference type="ARBA" id="ARBA00022989"/>
    </source>
</evidence>
<dbReference type="InterPro" id="IPR003594">
    <property type="entry name" value="HATPase_dom"/>
</dbReference>
<keyword evidence="8 10" id="KW-1133">Transmembrane helix</keyword>
<dbReference type="RefSeq" id="WP_155932434.1">
    <property type="nucleotide sequence ID" value="NZ_WODC01000002.1"/>
</dbReference>
<comment type="subcellular location">
    <subcellularLocation>
        <location evidence="2">Membrane</location>
    </subcellularLocation>
</comment>
<dbReference type="PROSITE" id="PS50885">
    <property type="entry name" value="HAMP"/>
    <property type="match status" value="1"/>
</dbReference>
<evidence type="ECO:0000259" key="11">
    <source>
        <dbReference type="PROSITE" id="PS50109"/>
    </source>
</evidence>
<dbReference type="PROSITE" id="PS50109">
    <property type="entry name" value="HIS_KIN"/>
    <property type="match status" value="1"/>
</dbReference>
<accession>A0A7K1KL60</accession>
<dbReference type="Pfam" id="PF00672">
    <property type="entry name" value="HAMP"/>
    <property type="match status" value="1"/>
</dbReference>
<comment type="caution">
    <text evidence="13">The sequence shown here is derived from an EMBL/GenBank/DDBJ whole genome shotgun (WGS) entry which is preliminary data.</text>
</comment>
<gene>
    <name evidence="13" type="ORF">GKC30_03925</name>
</gene>
<keyword evidence="4" id="KW-0597">Phosphoprotein</keyword>
<feature type="domain" description="HAMP" evidence="12">
    <location>
        <begin position="186"/>
        <end position="238"/>
    </location>
</feature>
<dbReference type="GO" id="GO:0000155">
    <property type="term" value="F:phosphorelay sensor kinase activity"/>
    <property type="evidence" value="ECO:0007669"/>
    <property type="project" value="InterPro"/>
</dbReference>
<dbReference type="EMBL" id="WODC01000002">
    <property type="protein sequence ID" value="MUM76780.1"/>
    <property type="molecule type" value="Genomic_DNA"/>
</dbReference>
<dbReference type="PANTHER" id="PTHR45436">
    <property type="entry name" value="SENSOR HISTIDINE KINASE YKOH"/>
    <property type="match status" value="1"/>
</dbReference>
<reference evidence="13 14" key="1">
    <citation type="submission" date="2019-11" db="EMBL/GenBank/DDBJ databases">
        <title>Pseudodesulfovibrio alkaliphilus, sp. nov., an alkaliphilic sulfate-reducing bacteria from mud volcano of Taman peninsula, Russia.</title>
        <authorList>
            <person name="Frolova A."/>
            <person name="Merkel A.Y."/>
            <person name="Slobodkin A.I."/>
        </authorList>
    </citation>
    <scope>NUCLEOTIDE SEQUENCE [LARGE SCALE GENOMIC DNA]</scope>
    <source>
        <strain evidence="13 14">F-1</strain>
    </source>
</reference>
<dbReference type="PANTHER" id="PTHR45436:SF5">
    <property type="entry name" value="SENSOR HISTIDINE KINASE TRCS"/>
    <property type="match status" value="1"/>
</dbReference>
<keyword evidence="10" id="KW-0472">Membrane</keyword>
<dbReference type="InterPro" id="IPR036890">
    <property type="entry name" value="HATPase_C_sf"/>
</dbReference>
<evidence type="ECO:0000256" key="9">
    <source>
        <dbReference type="ARBA" id="ARBA00023012"/>
    </source>
</evidence>
<dbReference type="SUPFAM" id="SSF55874">
    <property type="entry name" value="ATPase domain of HSP90 chaperone/DNA topoisomerase II/histidine kinase"/>
    <property type="match status" value="1"/>
</dbReference>
<protein>
    <recommendedName>
        <fullName evidence="3">histidine kinase</fullName>
        <ecNumber evidence="3">2.7.13.3</ecNumber>
    </recommendedName>
</protein>
<name>A0A7K1KL60_9BACT</name>
<proteinExistence type="predicted"/>
<dbReference type="SMART" id="SM00387">
    <property type="entry name" value="HATPase_c"/>
    <property type="match status" value="1"/>
</dbReference>
<dbReference type="Pfam" id="PF00512">
    <property type="entry name" value="HisKA"/>
    <property type="match status" value="1"/>
</dbReference>
<dbReference type="EC" id="2.7.13.3" evidence="3"/>
<evidence type="ECO:0000313" key="13">
    <source>
        <dbReference type="EMBL" id="MUM76780.1"/>
    </source>
</evidence>
<dbReference type="InterPro" id="IPR050428">
    <property type="entry name" value="TCS_sensor_his_kinase"/>
</dbReference>